<dbReference type="KEGG" id="afo:Afer_0914"/>
<sequence length="114" mass="12444">MPIIKASCPECGDVEVAPGRVKIMLCSSNGEASYTFRCPSCGFIVAKPVERRIVEVLVAAGVRLQFWRLPEELSEHHDGPPLDEHDAASLRDALETPGWVDFLRKGIAGERGNA</sequence>
<dbReference type="STRING" id="525909.Afer_0914"/>
<dbReference type="AlphaFoldDB" id="C7LYQ1"/>
<proteinExistence type="predicted"/>
<dbReference type="eggNOG" id="ENOG5031DD5">
    <property type="taxonomic scope" value="Bacteria"/>
</dbReference>
<dbReference type="OrthoDB" id="5188825at2"/>
<evidence type="ECO:0000313" key="2">
    <source>
        <dbReference type="Proteomes" id="UP000000771"/>
    </source>
</evidence>
<protein>
    <submittedName>
        <fullName evidence="1">Uncharacterized protein</fullName>
    </submittedName>
</protein>
<dbReference type="EMBL" id="CP001631">
    <property type="protein sequence ID" value="ACU53859.1"/>
    <property type="molecule type" value="Genomic_DNA"/>
</dbReference>
<accession>C7LYQ1</accession>
<evidence type="ECO:0000313" key="1">
    <source>
        <dbReference type="EMBL" id="ACU53859.1"/>
    </source>
</evidence>
<organism evidence="1 2">
    <name type="scientific">Acidimicrobium ferrooxidans (strain DSM 10331 / JCM 15462 / NBRC 103882 / ICP)</name>
    <dbReference type="NCBI Taxonomy" id="525909"/>
    <lineage>
        <taxon>Bacteria</taxon>
        <taxon>Bacillati</taxon>
        <taxon>Actinomycetota</taxon>
        <taxon>Acidimicrobiia</taxon>
        <taxon>Acidimicrobiales</taxon>
        <taxon>Acidimicrobiaceae</taxon>
        <taxon>Acidimicrobium</taxon>
    </lineage>
</organism>
<dbReference type="HOGENOM" id="CLU_2218274_0_0_11"/>
<dbReference type="RefSeq" id="WP_015798348.1">
    <property type="nucleotide sequence ID" value="NC_013124.1"/>
</dbReference>
<reference evidence="1 2" key="1">
    <citation type="journal article" date="2009" name="Stand. Genomic Sci.">
        <title>Complete genome sequence of Acidimicrobium ferrooxidans type strain (ICP).</title>
        <authorList>
            <person name="Clum A."/>
            <person name="Nolan M."/>
            <person name="Lang E."/>
            <person name="Glavina Del Rio T."/>
            <person name="Tice H."/>
            <person name="Copeland A."/>
            <person name="Cheng J.F."/>
            <person name="Lucas S."/>
            <person name="Chen F."/>
            <person name="Bruce D."/>
            <person name="Goodwin L."/>
            <person name="Pitluck S."/>
            <person name="Ivanova N."/>
            <person name="Mavrommatis K."/>
            <person name="Mikhailova N."/>
            <person name="Pati A."/>
            <person name="Chen A."/>
            <person name="Palaniappan K."/>
            <person name="Goker M."/>
            <person name="Spring S."/>
            <person name="Land M."/>
            <person name="Hauser L."/>
            <person name="Chang Y.J."/>
            <person name="Jeffries C.C."/>
            <person name="Chain P."/>
            <person name="Bristow J."/>
            <person name="Eisen J.A."/>
            <person name="Markowitz V."/>
            <person name="Hugenholtz P."/>
            <person name="Kyrpides N.C."/>
            <person name="Klenk H.P."/>
            <person name="Lapidus A."/>
        </authorList>
    </citation>
    <scope>NUCLEOTIDE SEQUENCE [LARGE SCALE GENOMIC DNA]</scope>
    <source>
        <strain evidence="2">DSM 10331 / JCM 15462 / NBRC 103882 / ICP</strain>
    </source>
</reference>
<dbReference type="Proteomes" id="UP000000771">
    <property type="component" value="Chromosome"/>
</dbReference>
<keyword evidence="2" id="KW-1185">Reference proteome</keyword>
<gene>
    <name evidence="1" type="ordered locus">Afer_0914</name>
</gene>
<name>C7LYQ1_ACIFD</name>